<dbReference type="PANTHER" id="PTHR24410">
    <property type="entry name" value="HL07962P-RELATED"/>
    <property type="match status" value="1"/>
</dbReference>
<dbReference type="Pfam" id="PF00651">
    <property type="entry name" value="BTB"/>
    <property type="match status" value="1"/>
</dbReference>
<dbReference type="Pfam" id="PF07707">
    <property type="entry name" value="BACK"/>
    <property type="match status" value="1"/>
</dbReference>
<dbReference type="Proteomes" id="UP000051952">
    <property type="component" value="Unassembled WGS sequence"/>
</dbReference>
<evidence type="ECO:0000313" key="3">
    <source>
        <dbReference type="EMBL" id="CUG93981.1"/>
    </source>
</evidence>
<dbReference type="OMA" id="CADFERR"/>
<dbReference type="VEuPathDB" id="TriTrypDB:BSAL_03090"/>
<dbReference type="EMBL" id="CYKH01002214">
    <property type="protein sequence ID" value="CUG93981.1"/>
    <property type="molecule type" value="Genomic_DNA"/>
</dbReference>
<evidence type="ECO:0000259" key="2">
    <source>
        <dbReference type="PROSITE" id="PS50097"/>
    </source>
</evidence>
<protein>
    <recommendedName>
        <fullName evidence="2">BTB domain-containing protein</fullName>
    </recommendedName>
</protein>
<dbReference type="InterPro" id="IPR013320">
    <property type="entry name" value="ConA-like_dom_sf"/>
</dbReference>
<dbReference type="InterPro" id="IPR011705">
    <property type="entry name" value="BACK"/>
</dbReference>
<feature type="domain" description="BTB" evidence="2">
    <location>
        <begin position="25"/>
        <end position="93"/>
    </location>
</feature>
<dbReference type="InterPro" id="IPR000210">
    <property type="entry name" value="BTB/POZ_dom"/>
</dbReference>
<dbReference type="InterPro" id="IPR051481">
    <property type="entry name" value="BTB-POZ/Galectin-3-binding"/>
</dbReference>
<feature type="region of interest" description="Disordered" evidence="1">
    <location>
        <begin position="464"/>
        <end position="503"/>
    </location>
</feature>
<dbReference type="CDD" id="cd14733">
    <property type="entry name" value="BACK"/>
    <property type="match status" value="1"/>
</dbReference>
<gene>
    <name evidence="3" type="ORF">BSAL_03090</name>
</gene>
<dbReference type="PANTHER" id="PTHR24410:SF23">
    <property type="entry name" value="BTB DOMAIN-CONTAINING PROTEIN-RELATED"/>
    <property type="match status" value="1"/>
</dbReference>
<keyword evidence="4" id="KW-1185">Reference proteome</keyword>
<dbReference type="InterPro" id="IPR043136">
    <property type="entry name" value="B30.2/SPRY_sf"/>
</dbReference>
<reference evidence="4" key="1">
    <citation type="submission" date="2015-09" db="EMBL/GenBank/DDBJ databases">
        <authorList>
            <consortium name="Pathogen Informatics"/>
        </authorList>
    </citation>
    <scope>NUCLEOTIDE SEQUENCE [LARGE SCALE GENOMIC DNA]</scope>
    <source>
        <strain evidence="4">Lake Konstanz</strain>
    </source>
</reference>
<name>A0A0S4JR56_BODSA</name>
<dbReference type="InterPro" id="IPR011333">
    <property type="entry name" value="SKP1/BTB/POZ_sf"/>
</dbReference>
<dbReference type="SUPFAM" id="SSF54695">
    <property type="entry name" value="POZ domain"/>
    <property type="match status" value="1"/>
</dbReference>
<proteinExistence type="predicted"/>
<dbReference type="SUPFAM" id="SSF49899">
    <property type="entry name" value="Concanavalin A-like lectins/glucanases"/>
    <property type="match status" value="1"/>
</dbReference>
<dbReference type="SMART" id="SM00225">
    <property type="entry name" value="BTB"/>
    <property type="match status" value="1"/>
</dbReference>
<sequence length="503" mass="55169">MSSHHVDHANHSSHFAFLLDNTLCSDVILRTEDSQLIPAHKAILCAVSMAFRGMFGNDQCIESKSSEVTVPYPATSFRVALRYMYTGVVEFAEEPLQILDIGSYYCLDALRDAAVHVLKEKTTADNTFTMLETALQFQCPALRDHCITLIRQHNTEVLQNPQWVGLSLELALLLLQETVIASELGVLGRCVDWCRHNADPSSSAAPAAGGGGEDNMINKKALLQFLQFIDFTKMTKQEVDEVESMGCVPLEVLYRSIKNHCLGLGPLHTPRKGGIILQWEMSATDDIAVKDNHVCKVSSDYMPRTVYAINRFSKGRHYFTFTIENFRSPHDCLVGVSNRALQMDFHFEPCCNTICSPPGTVVVAPFPTSSSPTSSTPLIQDHRCVIGVCADFERRCIEWYNHVTKQLLYTATPPAAASDDDGSASAFDHALVPSVTLYHKTNGGVILSESTSFLDDRSQVAMPMPSSGLCTPKGKTSSSSVSASSPNSSTRRSGLSGRGLPMF</sequence>
<organism evidence="3 4">
    <name type="scientific">Bodo saltans</name>
    <name type="common">Flagellated protozoan</name>
    <dbReference type="NCBI Taxonomy" id="75058"/>
    <lineage>
        <taxon>Eukaryota</taxon>
        <taxon>Discoba</taxon>
        <taxon>Euglenozoa</taxon>
        <taxon>Kinetoplastea</taxon>
        <taxon>Metakinetoplastina</taxon>
        <taxon>Eubodonida</taxon>
        <taxon>Bodonidae</taxon>
        <taxon>Bodo</taxon>
    </lineage>
</organism>
<dbReference type="Gene3D" id="2.60.120.920">
    <property type="match status" value="1"/>
</dbReference>
<dbReference type="OrthoDB" id="6359816at2759"/>
<evidence type="ECO:0000256" key="1">
    <source>
        <dbReference type="SAM" id="MobiDB-lite"/>
    </source>
</evidence>
<dbReference type="PROSITE" id="PS50097">
    <property type="entry name" value="BTB"/>
    <property type="match status" value="1"/>
</dbReference>
<feature type="compositionally biased region" description="Low complexity" evidence="1">
    <location>
        <begin position="477"/>
        <end position="503"/>
    </location>
</feature>
<dbReference type="Gene3D" id="3.30.710.10">
    <property type="entry name" value="Potassium Channel Kv1.1, Chain A"/>
    <property type="match status" value="1"/>
</dbReference>
<accession>A0A0S4JR56</accession>
<evidence type="ECO:0000313" key="4">
    <source>
        <dbReference type="Proteomes" id="UP000051952"/>
    </source>
</evidence>
<dbReference type="AlphaFoldDB" id="A0A0S4JR56"/>